<feature type="repeat" description="ANK" evidence="2">
    <location>
        <begin position="140"/>
        <end position="172"/>
    </location>
</feature>
<dbReference type="SMART" id="SM00248">
    <property type="entry name" value="ANK"/>
    <property type="match status" value="4"/>
</dbReference>
<dbReference type="GO" id="GO:0004857">
    <property type="term" value="F:enzyme inhibitor activity"/>
    <property type="evidence" value="ECO:0007669"/>
    <property type="project" value="TreeGrafter"/>
</dbReference>
<accession>A0A1D2MY42</accession>
<keyword evidence="2" id="KW-0040">ANK repeat</keyword>
<dbReference type="STRING" id="48709.A0A1D2MY42"/>
<evidence type="ECO:0000313" key="5">
    <source>
        <dbReference type="Proteomes" id="UP000094527"/>
    </source>
</evidence>
<feature type="compositionally biased region" description="Basic and acidic residues" evidence="3">
    <location>
        <begin position="279"/>
        <end position="288"/>
    </location>
</feature>
<dbReference type="Pfam" id="PF12796">
    <property type="entry name" value="Ank_2"/>
    <property type="match status" value="1"/>
</dbReference>
<dbReference type="AlphaFoldDB" id="A0A1D2MY42"/>
<dbReference type="PROSITE" id="PS50088">
    <property type="entry name" value="ANK_REPEAT"/>
    <property type="match status" value="3"/>
</dbReference>
<proteinExistence type="predicted"/>
<evidence type="ECO:0000313" key="4">
    <source>
        <dbReference type="EMBL" id="ODM97851.1"/>
    </source>
</evidence>
<dbReference type="PANTHER" id="PTHR24179:SF29">
    <property type="entry name" value="LD46604P"/>
    <property type="match status" value="1"/>
</dbReference>
<protein>
    <submittedName>
        <fullName evidence="4">Protein phosphatase 1 regulatory inhibitor subunit 16B</fullName>
    </submittedName>
</protein>
<dbReference type="GO" id="GO:0017020">
    <property type="term" value="F:myosin phosphatase regulator activity"/>
    <property type="evidence" value="ECO:0007669"/>
    <property type="project" value="TreeGrafter"/>
</dbReference>
<dbReference type="Proteomes" id="UP000094527">
    <property type="component" value="Unassembled WGS sequence"/>
</dbReference>
<dbReference type="FunFam" id="1.25.40.20:FF:000198">
    <property type="entry name" value="Myosin binding subunit, isoform P"/>
    <property type="match status" value="1"/>
</dbReference>
<dbReference type="InterPro" id="IPR051226">
    <property type="entry name" value="PP1_Regulatory_Subunit"/>
</dbReference>
<feature type="region of interest" description="Disordered" evidence="3">
    <location>
        <begin position="229"/>
        <end position="350"/>
    </location>
</feature>
<feature type="compositionally biased region" description="Low complexity" evidence="3">
    <location>
        <begin position="408"/>
        <end position="431"/>
    </location>
</feature>
<comment type="caution">
    <text evidence="4">The sequence shown here is derived from an EMBL/GenBank/DDBJ whole genome shotgun (WGS) entry which is preliminary data.</text>
</comment>
<dbReference type="Gene3D" id="1.25.40.20">
    <property type="entry name" value="Ankyrin repeat-containing domain"/>
    <property type="match status" value="2"/>
</dbReference>
<feature type="compositionally biased region" description="Basic and acidic residues" evidence="3">
    <location>
        <begin position="259"/>
        <end position="272"/>
    </location>
</feature>
<feature type="repeat" description="ANK" evidence="2">
    <location>
        <begin position="45"/>
        <end position="77"/>
    </location>
</feature>
<name>A0A1D2MY42_ORCCI</name>
<evidence type="ECO:0000256" key="1">
    <source>
        <dbReference type="ARBA" id="ARBA00022737"/>
    </source>
</evidence>
<feature type="compositionally biased region" description="Low complexity" evidence="3">
    <location>
        <begin position="247"/>
        <end position="257"/>
    </location>
</feature>
<dbReference type="InterPro" id="IPR036770">
    <property type="entry name" value="Ankyrin_rpt-contain_sf"/>
</dbReference>
<feature type="compositionally biased region" description="Polar residues" evidence="3">
    <location>
        <begin position="385"/>
        <end position="407"/>
    </location>
</feature>
<evidence type="ECO:0000256" key="3">
    <source>
        <dbReference type="SAM" id="MobiDB-lite"/>
    </source>
</evidence>
<keyword evidence="1" id="KW-0677">Repeat</keyword>
<dbReference type="SUPFAM" id="SSF48403">
    <property type="entry name" value="Ankyrin repeat"/>
    <property type="match status" value="1"/>
</dbReference>
<organism evidence="4 5">
    <name type="scientific">Orchesella cincta</name>
    <name type="common">Springtail</name>
    <name type="synonym">Podura cincta</name>
    <dbReference type="NCBI Taxonomy" id="48709"/>
    <lineage>
        <taxon>Eukaryota</taxon>
        <taxon>Metazoa</taxon>
        <taxon>Ecdysozoa</taxon>
        <taxon>Arthropoda</taxon>
        <taxon>Hexapoda</taxon>
        <taxon>Collembola</taxon>
        <taxon>Entomobryomorpha</taxon>
        <taxon>Entomobryoidea</taxon>
        <taxon>Orchesellidae</taxon>
        <taxon>Orchesellinae</taxon>
        <taxon>Orchesella</taxon>
    </lineage>
</organism>
<dbReference type="EMBL" id="LJIJ01000402">
    <property type="protein sequence ID" value="ODM97851.1"/>
    <property type="molecule type" value="Genomic_DNA"/>
</dbReference>
<dbReference type="Pfam" id="PF13857">
    <property type="entry name" value="Ank_5"/>
    <property type="match status" value="1"/>
</dbReference>
<dbReference type="OrthoDB" id="19014at2759"/>
<keyword evidence="5" id="KW-1185">Reference proteome</keyword>
<dbReference type="PROSITE" id="PS50297">
    <property type="entry name" value="ANK_REP_REGION"/>
    <property type="match status" value="3"/>
</dbReference>
<gene>
    <name evidence="4" type="ORF">Ocin01_08828</name>
</gene>
<dbReference type="OMA" id="DPNENEY"/>
<reference evidence="4 5" key="1">
    <citation type="journal article" date="2016" name="Genome Biol. Evol.">
        <title>Gene Family Evolution Reflects Adaptation to Soil Environmental Stressors in the Genome of the Collembolan Orchesella cincta.</title>
        <authorList>
            <person name="Faddeeva-Vakhrusheva A."/>
            <person name="Derks M.F."/>
            <person name="Anvar S.Y."/>
            <person name="Agamennone V."/>
            <person name="Suring W."/>
            <person name="Smit S."/>
            <person name="van Straalen N.M."/>
            <person name="Roelofs D."/>
        </authorList>
    </citation>
    <scope>NUCLEOTIDE SEQUENCE [LARGE SCALE GENOMIC DNA]</scope>
    <source>
        <tissue evidence="4">Mixed pool</tissue>
    </source>
</reference>
<dbReference type="PANTHER" id="PTHR24179">
    <property type="entry name" value="PROTEIN PHOSPHATASE 1 REGULATORY SUBUNIT 12"/>
    <property type="match status" value="1"/>
</dbReference>
<feature type="compositionally biased region" description="Basic and acidic residues" evidence="3">
    <location>
        <begin position="229"/>
        <end position="240"/>
    </location>
</feature>
<sequence>MRLIRSHSSFSANCPDSNSCCIDDNEEMMKILLDYGANVNAEDSEKWTPLHAAATCGHLHLVQYLIAKGANLLAVNAEGNMPYDICDDETTLDYIESEMAKRGVTQELIEEIRALPETRMLQEVQRIHAQGGDLEVRDADGATPLHIASANGYYRVAEFLLDNHVATDVQDKDFWQPIHAAACWGHLDVLELLVQNGADLDARTKNNETPYAICEDPEIKERIIQLRTEQQTKRANEGRKRPSRTHSTNSRTQSIRRTSQRDKGLTSKRDAADEAQMLRAREEHHKENSPSPTGDTTGGGSTNKSSTVAVNGNGAMNGSAGHNTQNGNTSSEEDHEDKSLPPSILGRDSVGKMKMKSDEMNRLQEIAVKSGATNHNNHHQLNNQISPTNNGSNAIKMNNLRYNENGSLQKNQNNIHKNLNNSSGSGASGNSPVSVLASPVPDDNGNLLPKPEINPSVDNKVPLGGLGSGVSLSGSRDNLVGLSSSAGNSTIDIHVSVTINTNSPVSTLTNGESGHGNSHNNMPISPGSTIFTPPGTLSDLKKQRSLIRTSSNPLTNGGMNDSMKQYHHPPASPTMSLRRFVGDPAETVGDYGDGGKRCCVIV</sequence>
<evidence type="ECO:0000256" key="2">
    <source>
        <dbReference type="PROSITE-ProRule" id="PRU00023"/>
    </source>
</evidence>
<dbReference type="InterPro" id="IPR002110">
    <property type="entry name" value="Ankyrin_rpt"/>
</dbReference>
<dbReference type="GO" id="GO:0005737">
    <property type="term" value="C:cytoplasm"/>
    <property type="evidence" value="ECO:0007669"/>
    <property type="project" value="TreeGrafter"/>
</dbReference>
<feature type="region of interest" description="Disordered" evidence="3">
    <location>
        <begin position="372"/>
        <end position="444"/>
    </location>
</feature>
<dbReference type="PRINTS" id="PR01415">
    <property type="entry name" value="ANKYRIN"/>
</dbReference>
<feature type="compositionally biased region" description="Polar residues" evidence="3">
    <location>
        <begin position="308"/>
        <end position="330"/>
    </location>
</feature>
<feature type="repeat" description="ANK" evidence="2">
    <location>
        <begin position="173"/>
        <end position="205"/>
    </location>
</feature>